<dbReference type="PROSITE" id="PS51352">
    <property type="entry name" value="THIOREDOXIN_2"/>
    <property type="match status" value="1"/>
</dbReference>
<gene>
    <name evidence="4" type="ORF">HNQ97_000415</name>
</gene>
<dbReference type="InterPro" id="IPR003782">
    <property type="entry name" value="SCO1/SenC"/>
</dbReference>
<dbReference type="PANTHER" id="PTHR12151">
    <property type="entry name" value="ELECTRON TRANSPORT PROTIN SCO1/SENC FAMILY MEMBER"/>
    <property type="match status" value="1"/>
</dbReference>
<name>A0ABR6C0E5_9HYPH</name>
<dbReference type="InterPro" id="IPR013766">
    <property type="entry name" value="Thioredoxin_domain"/>
</dbReference>
<dbReference type="PANTHER" id="PTHR12151:SF25">
    <property type="entry name" value="LINALOOL DEHYDRATASE_ISOMERASE DOMAIN-CONTAINING PROTEIN"/>
    <property type="match status" value="1"/>
</dbReference>
<accession>A0ABR6C0E5</accession>
<dbReference type="RefSeq" id="WP_246340531.1">
    <property type="nucleotide sequence ID" value="NZ_JACJHZ010000002.1"/>
</dbReference>
<sequence length="247" mass="27540">MTTSSLSALFHGLSDGFVARKTMRLLARVAAALVLVIAIATTVDAHSLDEVEAMIGGTEKYFQPIDKPTPDFALRLARGRTVRLADLHGKIVILHFIYTSCPDVCPLHAEKIAEVQKLVNDTPMKELITFVTVTTDPSRDTAEVMRAYGPAHGLDPVNWLFLTTTQDEPEDTTRKLAEGFGHKFTKTDDGFQMHGIVTHVIDRDGTWKANFHGLKFDSVNLVTFVNALTNGTSRPHEHIKKNWWELF</sequence>
<evidence type="ECO:0000256" key="1">
    <source>
        <dbReference type="ARBA" id="ARBA00010996"/>
    </source>
</evidence>
<dbReference type="Pfam" id="PF02630">
    <property type="entry name" value="SCO1-SenC"/>
    <property type="match status" value="1"/>
</dbReference>
<evidence type="ECO:0000313" key="4">
    <source>
        <dbReference type="EMBL" id="MBA9018429.1"/>
    </source>
</evidence>
<feature type="domain" description="Thioredoxin" evidence="3">
    <location>
        <begin position="63"/>
        <end position="230"/>
    </location>
</feature>
<dbReference type="Proteomes" id="UP000587524">
    <property type="component" value="Unassembled WGS sequence"/>
</dbReference>
<comment type="caution">
    <text evidence="4">The sequence shown here is derived from an EMBL/GenBank/DDBJ whole genome shotgun (WGS) entry which is preliminary data.</text>
</comment>
<dbReference type="EMBL" id="JACJHZ010000002">
    <property type="protein sequence ID" value="MBA9018429.1"/>
    <property type="molecule type" value="Genomic_DNA"/>
</dbReference>
<dbReference type="CDD" id="cd02968">
    <property type="entry name" value="SCO"/>
    <property type="match status" value="1"/>
</dbReference>
<keyword evidence="5" id="KW-1185">Reference proteome</keyword>
<organism evidence="4 5">
    <name type="scientific">Aminobacter ciceronei</name>
    <dbReference type="NCBI Taxonomy" id="150723"/>
    <lineage>
        <taxon>Bacteria</taxon>
        <taxon>Pseudomonadati</taxon>
        <taxon>Pseudomonadota</taxon>
        <taxon>Alphaproteobacteria</taxon>
        <taxon>Hyphomicrobiales</taxon>
        <taxon>Phyllobacteriaceae</taxon>
        <taxon>Aminobacter</taxon>
    </lineage>
</organism>
<dbReference type="Gene3D" id="3.40.30.10">
    <property type="entry name" value="Glutaredoxin"/>
    <property type="match status" value="1"/>
</dbReference>
<evidence type="ECO:0000259" key="3">
    <source>
        <dbReference type="PROSITE" id="PS51352"/>
    </source>
</evidence>
<reference evidence="4 5" key="1">
    <citation type="submission" date="2020-08" db="EMBL/GenBank/DDBJ databases">
        <title>Genomic Encyclopedia of Type Strains, Phase IV (KMG-IV): sequencing the most valuable type-strain genomes for metagenomic binning, comparative biology and taxonomic classification.</title>
        <authorList>
            <person name="Goeker M."/>
        </authorList>
    </citation>
    <scope>NUCLEOTIDE SEQUENCE [LARGE SCALE GENOMIC DNA]</scope>
    <source>
        <strain evidence="4 5">DSM 17455</strain>
    </source>
</reference>
<protein>
    <submittedName>
        <fullName evidence="4">Protein SCO1/2</fullName>
    </submittedName>
</protein>
<dbReference type="InterPro" id="IPR036249">
    <property type="entry name" value="Thioredoxin-like_sf"/>
</dbReference>
<evidence type="ECO:0000313" key="5">
    <source>
        <dbReference type="Proteomes" id="UP000587524"/>
    </source>
</evidence>
<evidence type="ECO:0000256" key="2">
    <source>
        <dbReference type="ARBA" id="ARBA00023008"/>
    </source>
</evidence>
<dbReference type="SUPFAM" id="SSF52833">
    <property type="entry name" value="Thioredoxin-like"/>
    <property type="match status" value="1"/>
</dbReference>
<comment type="similarity">
    <text evidence="1">Belongs to the SCO1/2 family.</text>
</comment>
<proteinExistence type="inferred from homology"/>
<keyword evidence="2" id="KW-0186">Copper</keyword>